<keyword evidence="2" id="KW-0732">Signal</keyword>
<name>A0A7Y7E7F8_STRMO</name>
<dbReference type="AlphaFoldDB" id="A0A7Y7E7F8"/>
<proteinExistence type="predicted"/>
<sequence length="210" mass="21853">MSVKSRIAAAAVVGAAAVALAGPAAMASAADKDTRHGHPATVHQVQLPDGSRARLRTGGDGTSVTVTGDGRPARTLDVTRPSADLDRLHLRIIGGDTARPMLRAQLDGTRETNYYDFASGSLRHTPDHPAGTGHRAHHAPAAHRHSRHHELSANPVKRVVDAGEVIKGRQHDLGKPALAGGAALLALGGGAYGVRRLVLRRNAARARQGA</sequence>
<feature type="chain" id="PRO_5030696471" evidence="2">
    <location>
        <begin position="30"/>
        <end position="210"/>
    </location>
</feature>
<protein>
    <submittedName>
        <fullName evidence="3">Uncharacterized protein</fullName>
    </submittedName>
</protein>
<dbReference type="EMBL" id="JABBXF010000021">
    <property type="protein sequence ID" value="NVK78197.1"/>
    <property type="molecule type" value="Genomic_DNA"/>
</dbReference>
<evidence type="ECO:0000256" key="2">
    <source>
        <dbReference type="SAM" id="SignalP"/>
    </source>
</evidence>
<feature type="region of interest" description="Disordered" evidence="1">
    <location>
        <begin position="129"/>
        <end position="150"/>
    </location>
</feature>
<gene>
    <name evidence="3" type="ORF">HG542_11035</name>
</gene>
<feature type="signal peptide" evidence="2">
    <location>
        <begin position="1"/>
        <end position="29"/>
    </location>
</feature>
<organism evidence="3 4">
    <name type="scientific">Streptomyces morookaense</name>
    <name type="common">Streptoverticillium morookaense</name>
    <dbReference type="NCBI Taxonomy" id="1970"/>
    <lineage>
        <taxon>Bacteria</taxon>
        <taxon>Bacillati</taxon>
        <taxon>Actinomycetota</taxon>
        <taxon>Actinomycetes</taxon>
        <taxon>Kitasatosporales</taxon>
        <taxon>Streptomycetaceae</taxon>
        <taxon>Streptomyces</taxon>
    </lineage>
</organism>
<keyword evidence="4" id="KW-1185">Reference proteome</keyword>
<reference evidence="3 4" key="1">
    <citation type="submission" date="2020-04" db="EMBL/GenBank/DDBJ databases">
        <title>Draft Genome Sequence of Streptomyces morookaense DSM 40503, an 8-azaguanine-producing strain.</title>
        <authorList>
            <person name="Qi J."/>
            <person name="Gao J.-M."/>
        </authorList>
    </citation>
    <scope>NUCLEOTIDE SEQUENCE [LARGE SCALE GENOMIC DNA]</scope>
    <source>
        <strain evidence="3 4">DSM 40503</strain>
    </source>
</reference>
<comment type="caution">
    <text evidence="3">The sequence shown here is derived from an EMBL/GenBank/DDBJ whole genome shotgun (WGS) entry which is preliminary data.</text>
</comment>
<feature type="compositionally biased region" description="Basic residues" evidence="1">
    <location>
        <begin position="134"/>
        <end position="148"/>
    </location>
</feature>
<dbReference type="Proteomes" id="UP000587462">
    <property type="component" value="Unassembled WGS sequence"/>
</dbReference>
<evidence type="ECO:0000256" key="1">
    <source>
        <dbReference type="SAM" id="MobiDB-lite"/>
    </source>
</evidence>
<dbReference type="RefSeq" id="WP_171080135.1">
    <property type="nucleotide sequence ID" value="NZ_BNBU01000005.1"/>
</dbReference>
<evidence type="ECO:0000313" key="3">
    <source>
        <dbReference type="EMBL" id="NVK78197.1"/>
    </source>
</evidence>
<evidence type="ECO:0000313" key="4">
    <source>
        <dbReference type="Proteomes" id="UP000587462"/>
    </source>
</evidence>
<accession>A0A7Y7E7F8</accession>